<dbReference type="PROSITE" id="PS51327">
    <property type="entry name" value="DICER_DSRBF"/>
    <property type="match status" value="1"/>
</dbReference>
<evidence type="ECO:0000256" key="9">
    <source>
        <dbReference type="ARBA" id="ARBA00022801"/>
    </source>
</evidence>
<dbReference type="Gene3D" id="1.10.1520.10">
    <property type="entry name" value="Ribonuclease III domain"/>
    <property type="match status" value="2"/>
</dbReference>
<dbReference type="CDD" id="cd18802">
    <property type="entry name" value="SF2_C_dicer"/>
    <property type="match status" value="1"/>
</dbReference>
<accession>A7IYQ4</accession>
<evidence type="ECO:0000256" key="2">
    <source>
        <dbReference type="ARBA" id="ARBA00001946"/>
    </source>
</evidence>
<evidence type="ECO:0000256" key="17">
    <source>
        <dbReference type="ARBA" id="ARBA00035116"/>
    </source>
</evidence>
<dbReference type="CDD" id="cd18034">
    <property type="entry name" value="DEXHc_dicer"/>
    <property type="match status" value="1"/>
</dbReference>
<dbReference type="GO" id="GO:0005634">
    <property type="term" value="C:nucleus"/>
    <property type="evidence" value="ECO:0007669"/>
    <property type="project" value="UniProtKB-SubCell"/>
</dbReference>
<dbReference type="GO" id="GO:0003677">
    <property type="term" value="F:DNA binding"/>
    <property type="evidence" value="ECO:0007669"/>
    <property type="project" value="InterPro"/>
</dbReference>
<dbReference type="InterPro" id="IPR038248">
    <property type="entry name" value="Dicer_dimer_sf"/>
</dbReference>
<keyword evidence="11" id="KW-0067">ATP-binding</keyword>
<evidence type="ECO:0000259" key="23">
    <source>
        <dbReference type="PROSITE" id="PS51192"/>
    </source>
</evidence>
<dbReference type="PROSITE" id="PS51194">
    <property type="entry name" value="HELICASE_CTER"/>
    <property type="match status" value="1"/>
</dbReference>
<dbReference type="SUPFAM" id="SSF54768">
    <property type="entry name" value="dsRNA-binding domain-like"/>
    <property type="match status" value="2"/>
</dbReference>
<dbReference type="InterPro" id="IPR027417">
    <property type="entry name" value="P-loop_NTPase"/>
</dbReference>
<dbReference type="PROSITE" id="PS50821">
    <property type="entry name" value="PAZ"/>
    <property type="match status" value="1"/>
</dbReference>
<evidence type="ECO:0000259" key="24">
    <source>
        <dbReference type="PROSITE" id="PS51194"/>
    </source>
</evidence>
<dbReference type="FunFam" id="3.30.160.380:FF:000001">
    <property type="entry name" value="Endoribonuclease dicer-like 1"/>
    <property type="match status" value="1"/>
</dbReference>
<evidence type="ECO:0000259" key="25">
    <source>
        <dbReference type="PROSITE" id="PS51327"/>
    </source>
</evidence>
<dbReference type="InterPro" id="IPR001650">
    <property type="entry name" value="Helicase_C-like"/>
</dbReference>
<dbReference type="SMART" id="SM00358">
    <property type="entry name" value="DSRM"/>
    <property type="match status" value="2"/>
</dbReference>
<dbReference type="Gene3D" id="3.40.50.300">
    <property type="entry name" value="P-loop containing nucleotide triphosphate hydrolases"/>
    <property type="match status" value="2"/>
</dbReference>
<comment type="cofactor">
    <cofactor evidence="1">
        <name>Mn(2+)</name>
        <dbReference type="ChEBI" id="CHEBI:29035"/>
    </cofactor>
</comment>
<dbReference type="SMART" id="SM00487">
    <property type="entry name" value="DEXDc"/>
    <property type="match status" value="1"/>
</dbReference>
<dbReference type="Pfam" id="PF14709">
    <property type="entry name" value="DND1_DSRM"/>
    <property type="match status" value="1"/>
</dbReference>
<name>A7IYQ4_PHYPA</name>
<reference evidence="26" key="1">
    <citation type="journal article" date="2010" name="Cell">
        <title>Transcriptional control of gene expression by microRNAs.</title>
        <authorList>
            <person name="Khraiwesh B."/>
            <person name="Arif M.A."/>
            <person name="Seumel G.I."/>
            <person name="Ossowski S."/>
            <person name="Weigel D."/>
            <person name="Reski R."/>
            <person name="Frank W."/>
        </authorList>
    </citation>
    <scope>NUCLEOTIDE SEQUENCE</scope>
</reference>
<dbReference type="PROSITE" id="PS50137">
    <property type="entry name" value="DS_RBD"/>
    <property type="match status" value="2"/>
</dbReference>
<dbReference type="Pfam" id="PF03368">
    <property type="entry name" value="Dicer_dimer"/>
    <property type="match status" value="1"/>
</dbReference>
<keyword evidence="13 18" id="KW-0694">RNA-binding</keyword>
<dbReference type="InterPro" id="IPR036085">
    <property type="entry name" value="PAZ_dom_sf"/>
</dbReference>
<evidence type="ECO:0000256" key="12">
    <source>
        <dbReference type="ARBA" id="ARBA00022842"/>
    </source>
</evidence>
<dbReference type="PROSITE" id="PS00517">
    <property type="entry name" value="RNASE_3_1"/>
    <property type="match status" value="1"/>
</dbReference>
<dbReference type="SMART" id="SM00490">
    <property type="entry name" value="HELICc"/>
    <property type="match status" value="1"/>
</dbReference>
<feature type="domain" description="PAZ" evidence="22">
    <location>
        <begin position="956"/>
        <end position="1094"/>
    </location>
</feature>
<dbReference type="Pfam" id="PF04851">
    <property type="entry name" value="ResIII"/>
    <property type="match status" value="1"/>
</dbReference>
<gene>
    <name evidence="26" type="primary">DCL1b</name>
</gene>
<dbReference type="Gene3D" id="3.30.160.20">
    <property type="match status" value="2"/>
</dbReference>
<dbReference type="SMR" id="A7IYQ4"/>
<dbReference type="CDD" id="cd19869">
    <property type="entry name" value="DSRM_DCL_plant"/>
    <property type="match status" value="1"/>
</dbReference>
<dbReference type="FunFam" id="3.40.50.300:FF:000705">
    <property type="entry name" value="Endoribonuclease dicer-like protein"/>
    <property type="match status" value="1"/>
</dbReference>
<evidence type="ECO:0000256" key="18">
    <source>
        <dbReference type="PROSITE-ProRule" id="PRU00657"/>
    </source>
</evidence>
<evidence type="ECO:0000256" key="19">
    <source>
        <dbReference type="SAM" id="MobiDB-lite"/>
    </source>
</evidence>
<evidence type="ECO:0000256" key="14">
    <source>
        <dbReference type="ARBA" id="ARBA00023158"/>
    </source>
</evidence>
<keyword evidence="8" id="KW-0255">Endonuclease</keyword>
<evidence type="ECO:0000256" key="13">
    <source>
        <dbReference type="ARBA" id="ARBA00022884"/>
    </source>
</evidence>
<dbReference type="SUPFAM" id="SSF101690">
    <property type="entry name" value="PAZ domain"/>
    <property type="match status" value="1"/>
</dbReference>
<keyword evidence="16" id="KW-0539">Nucleus</keyword>
<feature type="domain" description="Dicer dsRNA-binding fold" evidence="25">
    <location>
        <begin position="614"/>
        <end position="709"/>
    </location>
</feature>
<dbReference type="SMART" id="SM00949">
    <property type="entry name" value="PAZ"/>
    <property type="match status" value="1"/>
</dbReference>
<dbReference type="SMART" id="SM00535">
    <property type="entry name" value="RIBOc"/>
    <property type="match status" value="2"/>
</dbReference>
<dbReference type="CDD" id="cd00593">
    <property type="entry name" value="RIBOc"/>
    <property type="match status" value="2"/>
</dbReference>
<comment type="similarity">
    <text evidence="17 18">Belongs to the helicase family. Dicer subfamily.</text>
</comment>
<evidence type="ECO:0000256" key="3">
    <source>
        <dbReference type="ARBA" id="ARBA00004123"/>
    </source>
</evidence>
<keyword evidence="6" id="KW-0677">Repeat</keyword>
<comment type="cofactor">
    <cofactor evidence="2">
        <name>Mg(2+)</name>
        <dbReference type="ChEBI" id="CHEBI:18420"/>
    </cofactor>
</comment>
<dbReference type="GO" id="GO:0003723">
    <property type="term" value="F:RNA binding"/>
    <property type="evidence" value="ECO:0007669"/>
    <property type="project" value="UniProtKB-UniRule"/>
</dbReference>
<organism evidence="26">
    <name type="scientific">Physcomitrium patens</name>
    <name type="common">Spreading-leaved earth moss</name>
    <name type="synonym">Physcomitrella patens</name>
    <dbReference type="NCBI Taxonomy" id="3218"/>
    <lineage>
        <taxon>Eukaryota</taxon>
        <taxon>Viridiplantae</taxon>
        <taxon>Streptophyta</taxon>
        <taxon>Embryophyta</taxon>
        <taxon>Bryophyta</taxon>
        <taxon>Bryophytina</taxon>
        <taxon>Bryopsida</taxon>
        <taxon>Funariidae</taxon>
        <taxon>Funariales</taxon>
        <taxon>Funariaceae</taxon>
        <taxon>Physcomitrium</taxon>
    </lineage>
</organism>
<dbReference type="PANTHER" id="PTHR14950">
    <property type="entry name" value="DICER-RELATED"/>
    <property type="match status" value="1"/>
</dbReference>
<feature type="domain" description="RNase III" evidence="21">
    <location>
        <begin position="1344"/>
        <end position="1492"/>
    </location>
</feature>
<dbReference type="InterPro" id="IPR014001">
    <property type="entry name" value="Helicase_ATP-bd"/>
</dbReference>
<feature type="domain" description="Helicase C-terminal" evidence="24">
    <location>
        <begin position="422"/>
        <end position="586"/>
    </location>
</feature>
<evidence type="ECO:0000259" key="21">
    <source>
        <dbReference type="PROSITE" id="PS50142"/>
    </source>
</evidence>
<evidence type="ECO:0000256" key="5">
    <source>
        <dbReference type="ARBA" id="ARBA00022723"/>
    </source>
</evidence>
<feature type="region of interest" description="Disordered" evidence="19">
    <location>
        <begin position="706"/>
        <end position="727"/>
    </location>
</feature>
<feature type="domain" description="DRBM" evidence="20">
    <location>
        <begin position="1518"/>
        <end position="1581"/>
    </location>
</feature>
<dbReference type="Gene3D" id="2.170.260.10">
    <property type="entry name" value="paz domain"/>
    <property type="match status" value="1"/>
</dbReference>
<feature type="domain" description="DRBM" evidence="20">
    <location>
        <begin position="1609"/>
        <end position="1684"/>
    </location>
</feature>
<feature type="region of interest" description="Disordered" evidence="19">
    <location>
        <begin position="1217"/>
        <end position="1243"/>
    </location>
</feature>
<evidence type="ECO:0000256" key="11">
    <source>
        <dbReference type="ARBA" id="ARBA00022840"/>
    </source>
</evidence>
<dbReference type="Pfam" id="PF00035">
    <property type="entry name" value="dsrm"/>
    <property type="match status" value="1"/>
</dbReference>
<dbReference type="FunFam" id="3.40.50.300:FF:000420">
    <property type="entry name" value="Endoribonuclease dicer-like 1"/>
    <property type="match status" value="1"/>
</dbReference>
<dbReference type="InterPro" id="IPR006935">
    <property type="entry name" value="Helicase/UvrB_N"/>
</dbReference>
<dbReference type="GO" id="GO:0004525">
    <property type="term" value="F:ribonuclease III activity"/>
    <property type="evidence" value="ECO:0007669"/>
    <property type="project" value="InterPro"/>
</dbReference>
<evidence type="ECO:0000259" key="20">
    <source>
        <dbReference type="PROSITE" id="PS50137"/>
    </source>
</evidence>
<dbReference type="InterPro" id="IPR003100">
    <property type="entry name" value="PAZ_dom"/>
</dbReference>
<keyword evidence="4" id="KW-0540">Nuclease</keyword>
<dbReference type="InterPro" id="IPR014720">
    <property type="entry name" value="dsRBD_dom"/>
</dbReference>
<dbReference type="GO" id="GO:0004386">
    <property type="term" value="F:helicase activity"/>
    <property type="evidence" value="ECO:0007669"/>
    <property type="project" value="UniProtKB-KW"/>
</dbReference>
<dbReference type="GO" id="GO:0005524">
    <property type="term" value="F:ATP binding"/>
    <property type="evidence" value="ECO:0007669"/>
    <property type="project" value="UniProtKB-KW"/>
</dbReference>
<dbReference type="Pfam" id="PF00636">
    <property type="entry name" value="Ribonuclease_3"/>
    <property type="match status" value="2"/>
</dbReference>
<feature type="domain" description="Helicase ATP-binding" evidence="23">
    <location>
        <begin position="30"/>
        <end position="168"/>
    </location>
</feature>
<dbReference type="PANTHER" id="PTHR14950:SF37">
    <property type="entry name" value="ENDORIBONUCLEASE DICER"/>
    <property type="match status" value="1"/>
</dbReference>
<evidence type="ECO:0000256" key="15">
    <source>
        <dbReference type="ARBA" id="ARBA00023211"/>
    </source>
</evidence>
<dbReference type="SUPFAM" id="SSF52540">
    <property type="entry name" value="P-loop containing nucleoside triphosphate hydrolases"/>
    <property type="match status" value="1"/>
</dbReference>
<evidence type="ECO:0000256" key="4">
    <source>
        <dbReference type="ARBA" id="ARBA00022722"/>
    </source>
</evidence>
<evidence type="ECO:0000259" key="22">
    <source>
        <dbReference type="PROSITE" id="PS50821"/>
    </source>
</evidence>
<protein>
    <submittedName>
        <fullName evidence="26">Dicer-like 1b protein</fullName>
    </submittedName>
</protein>
<dbReference type="GO" id="GO:0046872">
    <property type="term" value="F:metal ion binding"/>
    <property type="evidence" value="ECO:0007669"/>
    <property type="project" value="UniProtKB-KW"/>
</dbReference>
<keyword evidence="14" id="KW-0943">RNA-mediated gene silencing</keyword>
<sequence length="1695" mass="189627">MRRARSVRLENGLNGKDEGEEKARTYQLEVLAQAKVKITVAFLDTGAGKTLIAILLMKHKHQVLREYDKRMLALFLVPKVPLVYQQADVIRNGTKFSVGHYCGEMGSRFWDARGWQREFDTKDVFVMTAQILLNILRHSIVKMEAIHLLILDECHHAVKKHPYSLVMSEFYLMTPKDKRPCVFGMIASPVNLKGVSNQEDCAIEIRNLESKLDSIVCTIRDRKELEKHVPLPSETMILYDKPALLFSLRKERKQMEATVEKAANASVRRSKWKCMGARDAGAKEELQLVYSVAERTESDGAASLSQKLRAITYALDELGQWCAYKVSLGYLTSLHNDERVNHQLDVKFQKLYLKKVCTLLRCSLREGAAGWEVPAEIGESEGDKAQDPMDVEEGSFLTLVSVGEHLDEILGAAVADGKVTPKVQSLIKVLIGYQHTDDFRAIIFVERVWVGVTLCRSLQSCPSLKFVKCASLIGHNNNQDMPTRQMQETISKFRDGRVTLLVATSVAAEGLDIRQCNVVIRFDLAKTVLAYIQSRGRARKPGSDYILMLERGNLQHEAFFRNAKNSEETLRKEAIERTDLGEKRENAILASIDIGEGEIYQVPATGAVVSMNSAVGLIHFYCSQLPSDRYSLLRPEFIMNKIEDQRGAIRYSCRLQLPCHAPFEAVEGPECNSMRGAQQSCVLEGLQKMHEMGAFTDMLLSNKGSREEAAKLEGSEEGESLPGTSRHREYYPEGIADILKGDRIVAEKDSDTKEGSKVLVFMYTVKCENVGFSRDSLLTETSDFTLLVGQQLHDQVLTMTINLFVANPTLLITMSWKKRDLDCSNSQLTELKSFHVRLMSIVLDVNVEPATTRWDPAKAYLFAPVLHKDASDPKDLVDWVVMRRTIETDSWSNPLQRASPDVNLGTDERALGGDRREYGFGKLRCSLAFGQGAHPTYGARGAKAQFDVVKATGLLPTSDMVEETTVQEVPPEGKLLIVDGFVEVEVLVGRIVTAVHSGKRLYVDSVRFDMTADSSFPQKDGYLGPLEYTSYADYYKQKYGVELVCKKQPLLRGRGVSHCKNLLSPRFETSGDSLDALDKTYYVMLPPELCLIHPLPGSLVRGAQRLPSVMRRVESMLLAIQLKHQIDYPIAASKVALTAASGQETFSYERAELLSDAYLEWVVSHRLFLKFPSKHEGQLTRMRQKIVSNSVLYQHALEKGLQSYIQADRFAPSRWAAPGVPPAFDEDLRDGDDSDKESKPEVEREVVEIVGEEGEIVKELNTESENMEDGEIEGDSGSYRVLSSKTLADVVEVFMGMYYVEGGGEAATHFMNWVGIPVEFDDVETDLATGGCQVPETVMRSIDFSSLQKNVGHEFRERSLLVEAITHASRPSLGVPCYQRLEFVGDAVLDHLITRYLFFKYTNLPPGRLTDLRAAAVNNENFARVAVKHSYHLHLRHGSTALETQIRNFVNDIHSELDKPGVNSFGLGDFKAPKVLGDIFESIAGALFLDARLDTHQVWKVFEPLLQPMVSPETLPIHPVRGLQERCQQEAEGLEYKVSRAESVATVEVYVDGVQIGSTQSAQKKMAQKLGARNALVKLKDKEVIKVKAEAENGDLNAGKSSKNGHTNFTRKTINDLCLKRQWPMPQYKCVLESGPAHAKKFTLSVRVLTTTDGWTEECVGEPMASVKKAKDSAALVLLATLRRSYPLRNNIIDC</sequence>
<dbReference type="InterPro" id="IPR036389">
    <property type="entry name" value="RNase_III_sf"/>
</dbReference>
<dbReference type="GO" id="GO:0010267">
    <property type="term" value="P:ta-siRNA processing"/>
    <property type="evidence" value="ECO:0007669"/>
    <property type="project" value="UniProtKB-ARBA"/>
</dbReference>
<evidence type="ECO:0000313" key="26">
    <source>
        <dbReference type="EMBL" id="ABG74922.1"/>
    </source>
</evidence>
<evidence type="ECO:0000256" key="6">
    <source>
        <dbReference type="ARBA" id="ARBA00022737"/>
    </source>
</evidence>
<comment type="subcellular location">
    <subcellularLocation>
        <location evidence="3">Nucleus</location>
    </subcellularLocation>
</comment>
<feature type="domain" description="RNase III" evidence="21">
    <location>
        <begin position="1136"/>
        <end position="1303"/>
    </location>
</feature>
<evidence type="ECO:0000256" key="1">
    <source>
        <dbReference type="ARBA" id="ARBA00001936"/>
    </source>
</evidence>
<dbReference type="InterPro" id="IPR000999">
    <property type="entry name" value="RNase_III_dom"/>
</dbReference>
<dbReference type="SUPFAM" id="SSF69065">
    <property type="entry name" value="RNase III domain-like"/>
    <property type="match status" value="2"/>
</dbReference>
<keyword evidence="9" id="KW-0378">Hydrolase</keyword>
<proteinExistence type="evidence at transcript level"/>
<dbReference type="Gene3D" id="3.30.160.380">
    <property type="entry name" value="Dicer dimerisation domain"/>
    <property type="match status" value="1"/>
</dbReference>
<dbReference type="PROSITE" id="PS51192">
    <property type="entry name" value="HELICASE_ATP_BIND_1"/>
    <property type="match status" value="1"/>
</dbReference>
<dbReference type="FunFam" id="1.10.1520.10:FF:000004">
    <property type="entry name" value="Endoribonuclease dicer-like 1"/>
    <property type="match status" value="1"/>
</dbReference>
<keyword evidence="12" id="KW-0460">Magnesium</keyword>
<keyword evidence="7" id="KW-0547">Nucleotide-binding</keyword>
<keyword evidence="5" id="KW-0479">Metal-binding</keyword>
<dbReference type="Pfam" id="PF02170">
    <property type="entry name" value="PAZ"/>
    <property type="match status" value="1"/>
</dbReference>
<evidence type="ECO:0000256" key="16">
    <source>
        <dbReference type="ARBA" id="ARBA00023242"/>
    </source>
</evidence>
<dbReference type="EMBL" id="DQ675601">
    <property type="protein sequence ID" value="ABG74922.1"/>
    <property type="molecule type" value="mRNA"/>
</dbReference>
<evidence type="ECO:0000256" key="10">
    <source>
        <dbReference type="ARBA" id="ARBA00022806"/>
    </source>
</evidence>
<feature type="compositionally biased region" description="Acidic residues" evidence="19">
    <location>
        <begin position="1224"/>
        <end position="1235"/>
    </location>
</feature>
<dbReference type="InterPro" id="IPR005034">
    <property type="entry name" value="Dicer_dimerisation"/>
</dbReference>
<dbReference type="Pfam" id="PF00271">
    <property type="entry name" value="Helicase_C"/>
    <property type="match status" value="1"/>
</dbReference>
<evidence type="ECO:0000256" key="8">
    <source>
        <dbReference type="ARBA" id="ARBA00022759"/>
    </source>
</evidence>
<keyword evidence="15" id="KW-0464">Manganese</keyword>
<evidence type="ECO:0000256" key="7">
    <source>
        <dbReference type="ARBA" id="ARBA00022741"/>
    </source>
</evidence>
<dbReference type="PROSITE" id="PS50142">
    <property type="entry name" value="RNASE_3_2"/>
    <property type="match status" value="2"/>
</dbReference>
<keyword evidence="10" id="KW-0347">Helicase</keyword>